<protein>
    <submittedName>
        <fullName evidence="1">Uncharacterized protein</fullName>
    </submittedName>
</protein>
<organism evidence="1 2">
    <name type="scientific">Plasmodium falciparum (isolate Dd2)</name>
    <dbReference type="NCBI Taxonomy" id="57267"/>
    <lineage>
        <taxon>Eukaryota</taxon>
        <taxon>Sar</taxon>
        <taxon>Alveolata</taxon>
        <taxon>Apicomplexa</taxon>
        <taxon>Aconoidasida</taxon>
        <taxon>Haemosporida</taxon>
        <taxon>Plasmodiidae</taxon>
        <taxon>Plasmodium</taxon>
        <taxon>Plasmodium (Laverania)</taxon>
    </lineage>
</organism>
<dbReference type="AlphaFoldDB" id="A0A0L7MAP5"/>
<dbReference type="PANTHER" id="PTHR13595:SF3">
    <property type="entry name" value="CXC DOMAIN-CONTAINING PROTEIN"/>
    <property type="match status" value="1"/>
</dbReference>
<dbReference type="KEGG" id="pfd:PFDG_05225"/>
<reference evidence="2" key="1">
    <citation type="submission" date="2006-09" db="EMBL/GenBank/DDBJ databases">
        <title>Annotation of Plasmodium falciparum Dd2.</title>
        <authorList>
            <consortium name="The Broad Institute Genome Sequencing Platform"/>
            <person name="Volkman S.K."/>
            <person name="Neafsey D.E."/>
            <person name="Dash A.P."/>
            <person name="Chitnis C.E."/>
            <person name="Hartl D.L."/>
            <person name="Young S.K."/>
            <person name="Zeng Q."/>
            <person name="Koehrsen M."/>
            <person name="Alvarado L."/>
            <person name="Berlin A."/>
            <person name="Borenstein D."/>
            <person name="Chapman S.B."/>
            <person name="Chen Z."/>
            <person name="Engels R."/>
            <person name="Freedman E."/>
            <person name="Gellesch M."/>
            <person name="Goldberg J."/>
            <person name="Griggs A."/>
            <person name="Gujja S."/>
            <person name="Heilman E.R."/>
            <person name="Heiman D.I."/>
            <person name="Howarth C."/>
            <person name="Jen D."/>
            <person name="Larson L."/>
            <person name="Mehta T."/>
            <person name="Neiman D."/>
            <person name="Park D."/>
            <person name="Pearson M."/>
            <person name="Roberts A."/>
            <person name="Saif S."/>
            <person name="Shea T."/>
            <person name="Shenoy N."/>
            <person name="Sisk P."/>
            <person name="Stolte C."/>
            <person name="Sykes S."/>
            <person name="Walk T."/>
            <person name="White J."/>
            <person name="Yandava C."/>
            <person name="Haas B."/>
            <person name="Henn M.R."/>
            <person name="Nusbaum C."/>
            <person name="Birren B."/>
        </authorList>
    </citation>
    <scope>NUCLEOTIDE SEQUENCE [LARGE SCALE GENOMIC DNA]</scope>
</reference>
<dbReference type="EMBL" id="GG702921">
    <property type="protein sequence ID" value="KOB89675.1"/>
    <property type="molecule type" value="Genomic_DNA"/>
</dbReference>
<name>A0A0L7MAP5_PLAF4</name>
<evidence type="ECO:0000313" key="2">
    <source>
        <dbReference type="Proteomes" id="UP000054282"/>
    </source>
</evidence>
<sequence length="106" mass="13099">MKVHRTDVICKYENLRIRNIFTLPNLKKMDTFDNYFDTWSIDYRGNSVWNDYHGRNMNHIRSTSILRNNNNNNNNNNYNNYHTIHYYYNCNSIYNLDPIFLRHRKN</sequence>
<gene>
    <name evidence="1" type="ORF">PFDG_05225</name>
</gene>
<accession>A0A0L7MAP5</accession>
<dbReference type="Proteomes" id="UP000054282">
    <property type="component" value="Unassembled WGS sequence"/>
</dbReference>
<evidence type="ECO:0000313" key="1">
    <source>
        <dbReference type="EMBL" id="KOB89675.1"/>
    </source>
</evidence>
<dbReference type="PANTHER" id="PTHR13595">
    <property type="entry name" value="ARL6IP4 PROTEIN"/>
    <property type="match status" value="1"/>
</dbReference>
<reference evidence="2" key="2">
    <citation type="submission" date="2006-09" db="EMBL/GenBank/DDBJ databases">
        <title>The genome sequence of Plasmodium falciparum Dd2.</title>
        <authorList>
            <consortium name="The Broad Institute Genome Sequencing Platform"/>
            <person name="Birren B."/>
            <person name="Lander E."/>
            <person name="Galagan J."/>
            <person name="Nusbaum C."/>
            <person name="Devon K."/>
            <person name="Henn M."/>
            <person name="Jaffe D."/>
            <person name="Butler J."/>
            <person name="Alvarez P."/>
            <person name="Gnerre S."/>
            <person name="Grabherr M."/>
            <person name="Kleber M."/>
            <person name="Mauceli E."/>
            <person name="Brockman W."/>
            <person name="MacCallum I.A."/>
            <person name="Rounsley S."/>
            <person name="Young S."/>
            <person name="LaButti K."/>
            <person name="Pushparaj V."/>
            <person name="DeCaprio D."/>
            <person name="Crawford M."/>
            <person name="Koehrsen M."/>
            <person name="Engels R."/>
            <person name="Montgomery P."/>
            <person name="Pearson M."/>
            <person name="Howarth C."/>
            <person name="Larson L."/>
            <person name="Luoma S."/>
            <person name="White J."/>
            <person name="Kodira C."/>
            <person name="Zeng Q."/>
            <person name="O'Leary S."/>
            <person name="Yandava C."/>
            <person name="Alvarado L."/>
            <person name="Wirth D."/>
            <person name="Volkman S."/>
            <person name="Hartl D."/>
        </authorList>
    </citation>
    <scope>NUCLEOTIDE SEQUENCE [LARGE SCALE GENOMIC DNA]</scope>
</reference>
<proteinExistence type="predicted"/>